<dbReference type="SUPFAM" id="SSF64518">
    <property type="entry name" value="Phase 1 flagellin"/>
    <property type="match status" value="1"/>
</dbReference>
<evidence type="ECO:0000256" key="5">
    <source>
        <dbReference type="ARBA" id="ARBA00022525"/>
    </source>
</evidence>
<comment type="subcellular location">
    <subcellularLocation>
        <location evidence="1 7">Bacterial flagellum</location>
    </subcellularLocation>
    <subcellularLocation>
        <location evidence="2 7">Secreted</location>
    </subcellularLocation>
</comment>
<dbReference type="PANTHER" id="PTHR30033:SF1">
    <property type="entry name" value="FLAGELLAR HOOK-ASSOCIATED PROTEIN 1"/>
    <property type="match status" value="1"/>
</dbReference>
<keyword evidence="5 7" id="KW-0964">Secreted</keyword>
<keyword evidence="11" id="KW-0969">Cilium</keyword>
<dbReference type="GO" id="GO:0044780">
    <property type="term" value="P:bacterial-type flagellum assembly"/>
    <property type="evidence" value="ECO:0007669"/>
    <property type="project" value="InterPro"/>
</dbReference>
<gene>
    <name evidence="7" type="primary">flgK</name>
    <name evidence="11" type="ORF">AAV32_11485</name>
</gene>
<proteinExistence type="inferred from homology"/>
<name>A0A171KRD8_9BURK</name>
<evidence type="ECO:0000259" key="8">
    <source>
        <dbReference type="Pfam" id="PF06429"/>
    </source>
</evidence>
<dbReference type="PRINTS" id="PR01005">
    <property type="entry name" value="FLGHOOKAP1"/>
</dbReference>
<evidence type="ECO:0000256" key="7">
    <source>
        <dbReference type="RuleBase" id="RU362065"/>
    </source>
</evidence>
<dbReference type="AlphaFoldDB" id="A0A171KRD8"/>
<dbReference type="RefSeq" id="WP_068371949.1">
    <property type="nucleotide sequence ID" value="NZ_JBLLEH010000005.1"/>
</dbReference>
<comment type="caution">
    <text evidence="11">The sequence shown here is derived from an EMBL/GenBank/DDBJ whole genome shotgun (WGS) entry which is preliminary data.</text>
</comment>
<feature type="domain" description="Flagellar hook-associated protein FlgK helical" evidence="10">
    <location>
        <begin position="92"/>
        <end position="331"/>
    </location>
</feature>
<dbReference type="STRING" id="206506.AAV32_11485"/>
<feature type="domain" description="Flagellar hook-associated protein 1 D2-like" evidence="9">
    <location>
        <begin position="351"/>
        <end position="430"/>
    </location>
</feature>
<feature type="domain" description="Flagellar basal-body/hook protein C-terminal" evidence="8">
    <location>
        <begin position="520"/>
        <end position="560"/>
    </location>
</feature>
<evidence type="ECO:0000256" key="1">
    <source>
        <dbReference type="ARBA" id="ARBA00004365"/>
    </source>
</evidence>
<keyword evidence="11" id="KW-0282">Flagellum</keyword>
<reference evidence="11 12" key="1">
    <citation type="submission" date="2015-04" db="EMBL/GenBank/DDBJ databases">
        <title>Genome sequence of Kerstersia gyiorum CG1.</title>
        <authorList>
            <person name="Greninger A.L."/>
            <person name="Kozyreva V."/>
            <person name="Chaturvedi V."/>
        </authorList>
    </citation>
    <scope>NUCLEOTIDE SEQUENCE [LARGE SCALE GENOMIC DNA]</scope>
    <source>
        <strain evidence="11 12">CG1</strain>
    </source>
</reference>
<dbReference type="PATRIC" id="fig|206506.3.peg.2447"/>
<evidence type="ECO:0000259" key="9">
    <source>
        <dbReference type="Pfam" id="PF21158"/>
    </source>
</evidence>
<evidence type="ECO:0000256" key="2">
    <source>
        <dbReference type="ARBA" id="ARBA00004613"/>
    </source>
</evidence>
<dbReference type="Pfam" id="PF21158">
    <property type="entry name" value="flgK_1st_1"/>
    <property type="match status" value="1"/>
</dbReference>
<dbReference type="GO" id="GO:0005198">
    <property type="term" value="F:structural molecule activity"/>
    <property type="evidence" value="ECO:0007669"/>
    <property type="project" value="UniProtKB-UniRule"/>
</dbReference>
<dbReference type="InterPro" id="IPR010930">
    <property type="entry name" value="Flg_bb/hook_C_dom"/>
</dbReference>
<dbReference type="InterPro" id="IPR049119">
    <property type="entry name" value="FlgK_D2-like"/>
</dbReference>
<evidence type="ECO:0000256" key="6">
    <source>
        <dbReference type="ARBA" id="ARBA00023143"/>
    </source>
</evidence>
<keyword evidence="12" id="KW-1185">Reference proteome</keyword>
<keyword evidence="6 7" id="KW-0975">Bacterial flagellum</keyword>
<evidence type="ECO:0000259" key="10">
    <source>
        <dbReference type="Pfam" id="PF22638"/>
    </source>
</evidence>
<protein>
    <recommendedName>
        <fullName evidence="4 7">Flagellar hook-associated protein 1</fullName>
        <shortName evidence="7">HAP1</shortName>
    </recommendedName>
</protein>
<dbReference type="NCBIfam" id="TIGR02492">
    <property type="entry name" value="flgK_ends"/>
    <property type="match status" value="1"/>
</dbReference>
<evidence type="ECO:0000313" key="11">
    <source>
        <dbReference type="EMBL" id="KKO71455.1"/>
    </source>
</evidence>
<keyword evidence="11" id="KW-0966">Cell projection</keyword>
<dbReference type="EMBL" id="LBNE01000007">
    <property type="protein sequence ID" value="KKO71455.1"/>
    <property type="molecule type" value="Genomic_DNA"/>
</dbReference>
<organism evidence="11 12">
    <name type="scientific">Kerstersia gyiorum</name>
    <dbReference type="NCBI Taxonomy" id="206506"/>
    <lineage>
        <taxon>Bacteria</taxon>
        <taxon>Pseudomonadati</taxon>
        <taxon>Pseudomonadota</taxon>
        <taxon>Betaproteobacteria</taxon>
        <taxon>Burkholderiales</taxon>
        <taxon>Alcaligenaceae</taxon>
        <taxon>Kerstersia</taxon>
    </lineage>
</organism>
<dbReference type="GO" id="GO:0009424">
    <property type="term" value="C:bacterial-type flagellum hook"/>
    <property type="evidence" value="ECO:0007669"/>
    <property type="project" value="UniProtKB-UniRule"/>
</dbReference>
<evidence type="ECO:0000256" key="4">
    <source>
        <dbReference type="ARBA" id="ARBA00016244"/>
    </source>
</evidence>
<evidence type="ECO:0000313" key="12">
    <source>
        <dbReference type="Proteomes" id="UP000078084"/>
    </source>
</evidence>
<evidence type="ECO:0000256" key="3">
    <source>
        <dbReference type="ARBA" id="ARBA00009677"/>
    </source>
</evidence>
<dbReference type="GO" id="GO:0005576">
    <property type="term" value="C:extracellular region"/>
    <property type="evidence" value="ECO:0007669"/>
    <property type="project" value="UniProtKB-SubCell"/>
</dbReference>
<sequence>MNLYNLGLTGINAATARLNTTGHNINNVDTQGYNRQQVLVSSVGGSATSVGFYGRGVAVDGVTRQYSSYLYNQLVSARSTQSSYNSYLNEIGQINNLIGNSETGISPALKAFFSSVQAVASESGDAAARQEMIGQANSLVTQINETQEMLNRQRDEINIQVGTTVEQINSYVDRIAGLNEQITLAKASATPGQAPNDLLDQRDQLVSELNQLVGVRVVEQGSSINLTVGNGQVLLSGNQSYPLRAMTSANDPSRTVIAYELPAENGESTWVELDDTRLSGGRLGGLLAFRRESLDSVQNDLGRLALGLAHAFNTQHRQGLDQAGQPGGDFFTIAAPVAHASLSNQGSASAGGNAGLTAEVKDIQALQASDYRISYHAASGKYEIQRLSDGVKRSFDGDAGQVEIDGLSLNLPDATQPGAVEHGDSWLLQPTMNAAASLAVAVENPAEIAAADASGGAINNANALKLAQLQTDKVMGQGSLSISDTYLQIVNKVGVKTGEVTTASKAQDNLVTQRLTAQQEVSGVSLREEQVALMQYAEQYQASARLIDVASQMFDTLLSMK</sequence>
<comment type="similarity">
    <text evidence="3 7">Belongs to the flagella basal body rod proteins family.</text>
</comment>
<dbReference type="Proteomes" id="UP000078084">
    <property type="component" value="Unassembled WGS sequence"/>
</dbReference>
<dbReference type="Pfam" id="PF22638">
    <property type="entry name" value="FlgK_D1"/>
    <property type="match status" value="1"/>
</dbReference>
<dbReference type="InterPro" id="IPR053927">
    <property type="entry name" value="FlgK_helical"/>
</dbReference>
<dbReference type="PANTHER" id="PTHR30033">
    <property type="entry name" value="FLAGELLAR HOOK-ASSOCIATED PROTEIN 1"/>
    <property type="match status" value="1"/>
</dbReference>
<dbReference type="InterPro" id="IPR002371">
    <property type="entry name" value="FlgK"/>
</dbReference>
<accession>A0A171KRD8</accession>
<dbReference type="Pfam" id="PF06429">
    <property type="entry name" value="Flg_bbr_C"/>
    <property type="match status" value="1"/>
</dbReference>